<dbReference type="SUPFAM" id="SSF56801">
    <property type="entry name" value="Acetyl-CoA synthetase-like"/>
    <property type="match status" value="1"/>
</dbReference>
<dbReference type="GO" id="GO:0004312">
    <property type="term" value="F:fatty acid synthase activity"/>
    <property type="evidence" value="ECO:0007669"/>
    <property type="project" value="TreeGrafter"/>
</dbReference>
<dbReference type="InterPro" id="IPR016035">
    <property type="entry name" value="Acyl_Trfase/lysoPLipase"/>
</dbReference>
<dbReference type="PROSITE" id="PS50075">
    <property type="entry name" value="CARRIER"/>
    <property type="match status" value="1"/>
</dbReference>
<comment type="caution">
    <text evidence="11">The sequence shown here is derived from an EMBL/GenBank/DDBJ whole genome shotgun (WGS) entry which is preliminary data.</text>
</comment>
<dbReference type="InterPro" id="IPR032821">
    <property type="entry name" value="PKS_assoc"/>
</dbReference>
<dbReference type="GO" id="GO:0031177">
    <property type="term" value="F:phosphopantetheine binding"/>
    <property type="evidence" value="ECO:0007669"/>
    <property type="project" value="InterPro"/>
</dbReference>
<gene>
    <name evidence="11" type="ORF">EYS09_21625</name>
</gene>
<evidence type="ECO:0000313" key="11">
    <source>
        <dbReference type="EMBL" id="TBO57643.1"/>
    </source>
</evidence>
<evidence type="ECO:0000256" key="3">
    <source>
        <dbReference type="ARBA" id="ARBA00022553"/>
    </source>
</evidence>
<dbReference type="GO" id="GO:0033068">
    <property type="term" value="P:macrolide biosynthetic process"/>
    <property type="evidence" value="ECO:0007669"/>
    <property type="project" value="UniProtKB-ARBA"/>
</dbReference>
<name>A0A4Q9HRN2_STRKA</name>
<dbReference type="PROSITE" id="PS00455">
    <property type="entry name" value="AMP_BINDING"/>
    <property type="match status" value="1"/>
</dbReference>
<dbReference type="Pfam" id="PF00109">
    <property type="entry name" value="ketoacyl-synt"/>
    <property type="match status" value="1"/>
</dbReference>
<dbReference type="InterPro" id="IPR025110">
    <property type="entry name" value="AMP-bd_C"/>
</dbReference>
<evidence type="ECO:0000256" key="2">
    <source>
        <dbReference type="ARBA" id="ARBA00022450"/>
    </source>
</evidence>
<dbReference type="Gene3D" id="3.40.366.10">
    <property type="entry name" value="Malonyl-Coenzyme A Acyl Carrier Protein, domain 2"/>
    <property type="match status" value="1"/>
</dbReference>
<keyword evidence="12" id="KW-1185">Reference proteome</keyword>
<dbReference type="FunFam" id="3.40.50.12780:FF:000013">
    <property type="entry name" value="Long-chain-fatty-acid--AMP ligase FadD32"/>
    <property type="match status" value="1"/>
</dbReference>
<feature type="domain" description="Carrier" evidence="9">
    <location>
        <begin position="596"/>
        <end position="673"/>
    </location>
</feature>
<dbReference type="Proteomes" id="UP000292452">
    <property type="component" value="Unassembled WGS sequence"/>
</dbReference>
<evidence type="ECO:0000256" key="6">
    <source>
        <dbReference type="ARBA" id="ARBA00023098"/>
    </source>
</evidence>
<reference evidence="11 12" key="1">
    <citation type="submission" date="2019-02" db="EMBL/GenBank/DDBJ databases">
        <title>Draft Genome Sequence of Streptomyces sp. AM-2504, identified by 16S rRNA comparative analysis as a Streptomyces Kasugaensis strain.</title>
        <authorList>
            <person name="Napolioni V."/>
            <person name="Giuliodori A.M."/>
            <person name="Spurio R."/>
            <person name="Fabbretti A."/>
        </authorList>
    </citation>
    <scope>NUCLEOTIDE SEQUENCE [LARGE SCALE GENOMIC DNA]</scope>
    <source>
        <strain evidence="11 12">AM-2504</strain>
    </source>
</reference>
<dbReference type="GO" id="GO:0005737">
    <property type="term" value="C:cytoplasm"/>
    <property type="evidence" value="ECO:0007669"/>
    <property type="project" value="TreeGrafter"/>
</dbReference>
<evidence type="ECO:0000256" key="7">
    <source>
        <dbReference type="ARBA" id="ARBA00023194"/>
    </source>
</evidence>
<keyword evidence="4 11" id="KW-0808">Transferase</keyword>
<dbReference type="Gene3D" id="3.40.50.12780">
    <property type="entry name" value="N-terminal domain of ligase-like"/>
    <property type="match status" value="1"/>
</dbReference>
<evidence type="ECO:0000256" key="4">
    <source>
        <dbReference type="ARBA" id="ARBA00022679"/>
    </source>
</evidence>
<protein>
    <submittedName>
        <fullName evidence="11">Acyltransferase domain-containing protein</fullName>
    </submittedName>
</protein>
<dbReference type="InterPro" id="IPR014043">
    <property type="entry name" value="Acyl_transferase_dom"/>
</dbReference>
<evidence type="ECO:0000313" key="12">
    <source>
        <dbReference type="Proteomes" id="UP000292452"/>
    </source>
</evidence>
<dbReference type="InterPro" id="IPR014030">
    <property type="entry name" value="Ketoacyl_synth_N"/>
</dbReference>
<comment type="similarity">
    <text evidence="1">Belongs to the ATP-dependent AMP-binding enzyme family.</text>
</comment>
<keyword evidence="7" id="KW-0045">Antibiotic biosynthesis</keyword>
<keyword evidence="8 11" id="KW-0012">Acyltransferase</keyword>
<dbReference type="GO" id="GO:0006633">
    <property type="term" value="P:fatty acid biosynthetic process"/>
    <property type="evidence" value="ECO:0007669"/>
    <property type="project" value="InterPro"/>
</dbReference>
<dbReference type="CDD" id="cd00833">
    <property type="entry name" value="PKS"/>
    <property type="match status" value="1"/>
</dbReference>
<dbReference type="InterPro" id="IPR001227">
    <property type="entry name" value="Ac_transferase_dom_sf"/>
</dbReference>
<dbReference type="GO" id="GO:0071770">
    <property type="term" value="P:DIM/DIP cell wall layer assembly"/>
    <property type="evidence" value="ECO:0007669"/>
    <property type="project" value="TreeGrafter"/>
</dbReference>
<dbReference type="InterPro" id="IPR040097">
    <property type="entry name" value="FAAL/FAAC"/>
</dbReference>
<dbReference type="SMART" id="SM00825">
    <property type="entry name" value="PKS_KS"/>
    <property type="match status" value="1"/>
</dbReference>
<dbReference type="Pfam" id="PF02801">
    <property type="entry name" value="Ketoacyl-synt_C"/>
    <property type="match status" value="1"/>
</dbReference>
<feature type="domain" description="Ketosynthase family 3 (KS3)" evidence="10">
    <location>
        <begin position="689"/>
        <end position="1114"/>
    </location>
</feature>
<dbReference type="InterPro" id="IPR045851">
    <property type="entry name" value="AMP-bd_C_sf"/>
</dbReference>
<dbReference type="InterPro" id="IPR020806">
    <property type="entry name" value="PKS_PP-bd"/>
</dbReference>
<evidence type="ECO:0000256" key="8">
    <source>
        <dbReference type="ARBA" id="ARBA00023315"/>
    </source>
</evidence>
<dbReference type="InterPro" id="IPR018201">
    <property type="entry name" value="Ketoacyl_synth_AS"/>
</dbReference>
<dbReference type="Pfam" id="PF23024">
    <property type="entry name" value="AMP-dom_DIP2-like"/>
    <property type="match status" value="1"/>
</dbReference>
<dbReference type="SUPFAM" id="SSF47336">
    <property type="entry name" value="ACP-like"/>
    <property type="match status" value="1"/>
</dbReference>
<dbReference type="FunFam" id="3.40.47.10:FF:000019">
    <property type="entry name" value="Polyketide synthase type I"/>
    <property type="match status" value="1"/>
</dbReference>
<dbReference type="Gene3D" id="1.10.1240.100">
    <property type="match status" value="1"/>
</dbReference>
<dbReference type="Gene3D" id="1.10.1200.10">
    <property type="entry name" value="ACP-like"/>
    <property type="match status" value="1"/>
</dbReference>
<dbReference type="SMART" id="SM00823">
    <property type="entry name" value="PKS_PP"/>
    <property type="match status" value="1"/>
</dbReference>
<dbReference type="EMBL" id="SIXH01000205">
    <property type="protein sequence ID" value="TBO57643.1"/>
    <property type="molecule type" value="Genomic_DNA"/>
</dbReference>
<dbReference type="SMART" id="SM00827">
    <property type="entry name" value="PKS_AT"/>
    <property type="match status" value="1"/>
</dbReference>
<dbReference type="PROSITE" id="PS00606">
    <property type="entry name" value="KS3_1"/>
    <property type="match status" value="1"/>
</dbReference>
<dbReference type="CDD" id="cd05931">
    <property type="entry name" value="FAAL"/>
    <property type="match status" value="1"/>
</dbReference>
<dbReference type="PROSITE" id="PS52004">
    <property type="entry name" value="KS3_2"/>
    <property type="match status" value="1"/>
</dbReference>
<proteinExistence type="inferred from homology"/>
<evidence type="ECO:0000259" key="9">
    <source>
        <dbReference type="PROSITE" id="PS50075"/>
    </source>
</evidence>
<dbReference type="Pfam" id="PF16197">
    <property type="entry name" value="KAsynt_C_assoc"/>
    <property type="match status" value="1"/>
</dbReference>
<keyword evidence="2" id="KW-0596">Phosphopantetheine</keyword>
<sequence>MKGVSSNQTLVDRFGAVLLGRAEELFYRFLVDGEDQVELLTGAVLDRRARAVAVALSERAAVGDRALILCPPGVDYVAAFFGCLYAGVVAVPAYPPDSGHIPRTLPRLLGVIKDAAPSVVLAPAAAAAMASQIADLAPEMAALPWLAVDEVDEAGAADWSRPGVRGQDLAFLQYTSGSTGRPKGVMLSHDNLLANLAAIDQHMSEGAEQSCVIWLPPYHDMGLIGGLLEPAYRGYPVTFMSPLAFLKRPARWLRAVSDFKATHSGGPNFGYDLCVSKISEEERAGLDLSNWQVAFSGAEPVRAETLERFARSFAPNGFRRSAFYPCYGMAESSLLVAGGARTTEPPLLPVRADLLEQHRAEPAEPGAGTRTLVSCGQVISGHRLVIVEPEARTPLPDGEVGEIWVDGPSIARGFWNRPEESAERLEARLADGDGPFLRTGDLGFLHDGELYVTGRIKDLIIIAGKNHYPHDIERTVEEAHPALRRGAGIAFSVDSGEAEELVVVQAVRGAAGATTEEIFTAVRAAIAEHHGLQVHDILLVTPGSIPKTSSGKLQRYACKAAYLVGSLDAVERWSAPSAPADFPEVHSAPDTRPNDELRATFEKRLLEELAGRLRVTPESLDPRMPLAGYGLQSVDLVGMIGELERWTGRSLPATLAWEYPTVEALAAFLADGAEAAVPLPAPAAGGDGTEPVAIIGIGCRLPGGADGPDEFWRLLGEGRDAVTEVPADRWKAEDFFDEDPTVPGKTTTRWGGFLQDVDRFDPGFFGISPREAARMDPQQRLLAEVAWEALEDAGIVPERLAGSATGVFMGISGSEYGHLQFQRLDQIDAHAGTGSALSIAANRLSYLFDLHGPSLAIDTACSSSLVAVQQACTSIAQGDCTLALAGGVNLILSPGLAINFGKADTMARDGRCKTFDSRADGYVRAEGAGVVVLKPLSAAQRDGDSIYAVIRGGAVNQDGRTNGLMAPNPRAQEAVLHTAYARAGVAPEDVHYVEAHGTGTLLGDPIEAKALAAVVSARRDRAQPCLVGSVKSNIGHLEAAAGVAGLIKVALMLRHRQVPASLHFHEANPHILFEELALRVADTAQPWPAGDGPALAGVSAFGFGGTNAHLVLQEAPPPVTPQPNRFGDQDHLLTVSAPTEQALRELAARHAAQLDTPGAEATVAEYCATAAVRRTHHAERLTCVGRSAAELRDGLAAFVRGEDHPGVAWGGRSTGRRSRVAFVFSGQGPRWWPLAAELLDQEPAFREALERCDASLRQHVEWSLIDQLTMAPERSRLADPGVVQPATCALQIALAALWRSWGVEPDAVVGHSVGEIAAAHVSGALDLDDALRVALHRGRLIRTVIGQGKMAVVGATFDETQQILERLDHGSVSVAASNSPTSTVISGETAAIERLAATLDEEGE</sequence>
<dbReference type="InterPro" id="IPR009081">
    <property type="entry name" value="PP-bd_ACP"/>
</dbReference>
<dbReference type="PANTHER" id="PTHR43775:SF37">
    <property type="entry name" value="SI:DKEY-61P9.11"/>
    <property type="match status" value="1"/>
</dbReference>
<dbReference type="SUPFAM" id="SSF53901">
    <property type="entry name" value="Thiolase-like"/>
    <property type="match status" value="1"/>
</dbReference>
<dbReference type="InterPro" id="IPR016039">
    <property type="entry name" value="Thiolase-like"/>
</dbReference>
<dbReference type="InterPro" id="IPR042099">
    <property type="entry name" value="ANL_N_sf"/>
</dbReference>
<dbReference type="InterPro" id="IPR036736">
    <property type="entry name" value="ACP-like_sf"/>
</dbReference>
<accession>A0A4Q9HRN2</accession>
<evidence type="ECO:0000259" key="10">
    <source>
        <dbReference type="PROSITE" id="PS52004"/>
    </source>
</evidence>
<dbReference type="InterPro" id="IPR020841">
    <property type="entry name" value="PKS_Beta-ketoAc_synthase_dom"/>
</dbReference>
<dbReference type="RefSeq" id="WP_131124475.1">
    <property type="nucleotide sequence ID" value="NZ_SIXH01000205.1"/>
</dbReference>
<dbReference type="InterPro" id="IPR020845">
    <property type="entry name" value="AMP-binding_CS"/>
</dbReference>
<dbReference type="GO" id="GO:0004315">
    <property type="term" value="F:3-oxoacyl-[acyl-carrier-protein] synthase activity"/>
    <property type="evidence" value="ECO:0007669"/>
    <property type="project" value="InterPro"/>
</dbReference>
<keyword evidence="3" id="KW-0597">Phosphoprotein</keyword>
<organism evidence="11 12">
    <name type="scientific">Streptomyces kasugaensis</name>
    <dbReference type="NCBI Taxonomy" id="1946"/>
    <lineage>
        <taxon>Bacteria</taxon>
        <taxon>Bacillati</taxon>
        <taxon>Actinomycetota</taxon>
        <taxon>Actinomycetes</taxon>
        <taxon>Kitasatosporales</taxon>
        <taxon>Streptomycetaceae</taxon>
        <taxon>Streptomyces</taxon>
    </lineage>
</organism>
<dbReference type="InterPro" id="IPR050091">
    <property type="entry name" value="PKS_NRPS_Biosynth_Enz"/>
</dbReference>
<evidence type="ECO:0000256" key="1">
    <source>
        <dbReference type="ARBA" id="ARBA00006432"/>
    </source>
</evidence>
<dbReference type="GO" id="GO:0005886">
    <property type="term" value="C:plasma membrane"/>
    <property type="evidence" value="ECO:0007669"/>
    <property type="project" value="TreeGrafter"/>
</dbReference>
<dbReference type="PANTHER" id="PTHR43775">
    <property type="entry name" value="FATTY ACID SYNTHASE"/>
    <property type="match status" value="1"/>
</dbReference>
<dbReference type="InterPro" id="IPR014031">
    <property type="entry name" value="Ketoacyl_synth_C"/>
</dbReference>
<dbReference type="Gene3D" id="3.30.300.30">
    <property type="match status" value="1"/>
</dbReference>
<dbReference type="Pfam" id="PF00501">
    <property type="entry name" value="AMP-binding"/>
    <property type="match status" value="1"/>
</dbReference>
<dbReference type="Gene3D" id="3.40.47.10">
    <property type="match status" value="1"/>
</dbReference>
<keyword evidence="5" id="KW-0276">Fatty acid metabolism</keyword>
<evidence type="ECO:0000256" key="5">
    <source>
        <dbReference type="ARBA" id="ARBA00022832"/>
    </source>
</evidence>
<keyword evidence="6" id="KW-0443">Lipid metabolism</keyword>
<dbReference type="Pfam" id="PF00698">
    <property type="entry name" value="Acyl_transf_1"/>
    <property type="match status" value="1"/>
</dbReference>
<dbReference type="SUPFAM" id="SSF52151">
    <property type="entry name" value="FabD/lysophospholipase-like"/>
    <property type="match status" value="1"/>
</dbReference>
<dbReference type="InterPro" id="IPR000873">
    <property type="entry name" value="AMP-dep_synth/lig_dom"/>
</dbReference>
<dbReference type="Pfam" id="PF00550">
    <property type="entry name" value="PP-binding"/>
    <property type="match status" value="1"/>
</dbReference>